<feature type="domain" description="Ribosomal RNA large subunit methyltransferase K/L-like methyltransferase" evidence="1">
    <location>
        <begin position="1"/>
        <end position="89"/>
    </location>
</feature>
<sequence length="108" mass="12740">VDHLIHFQQRPVSSLSHPKKYGFLITNPPYGQRLEEKESLPALYREIGERFRHLDSWSAYLITSYEDAEKYIGRKADKNRKIYNGMMKTYFYQFLGPKPPRKKTGDGV</sequence>
<comment type="caution">
    <text evidence="2">The sequence shown here is derived from an EMBL/GenBank/DDBJ whole genome shotgun (WGS) entry which is preliminary data.</text>
</comment>
<organism evidence="2 3">
    <name type="scientific">Candidatus Caccovicinus merdipullorum</name>
    <dbReference type="NCBI Taxonomy" id="2840724"/>
    <lineage>
        <taxon>Bacteria</taxon>
        <taxon>Bacillati</taxon>
        <taxon>Bacillota</taxon>
        <taxon>Clostridia</taxon>
        <taxon>Eubacteriales</taxon>
        <taxon>Candidatus Caccovicinus</taxon>
    </lineage>
</organism>
<dbReference type="SUPFAM" id="SSF53335">
    <property type="entry name" value="S-adenosyl-L-methionine-dependent methyltransferases"/>
    <property type="match status" value="1"/>
</dbReference>
<feature type="non-terminal residue" evidence="2">
    <location>
        <position position="1"/>
    </location>
</feature>
<dbReference type="GO" id="GO:0008990">
    <property type="term" value="F:rRNA (guanine-N2-)-methyltransferase activity"/>
    <property type="evidence" value="ECO:0007669"/>
    <property type="project" value="TreeGrafter"/>
</dbReference>
<reference evidence="2" key="2">
    <citation type="journal article" date="2021" name="PeerJ">
        <title>Extensive microbial diversity within the chicken gut microbiome revealed by metagenomics and culture.</title>
        <authorList>
            <person name="Gilroy R."/>
            <person name="Ravi A."/>
            <person name="Getino M."/>
            <person name="Pursley I."/>
            <person name="Horton D.L."/>
            <person name="Alikhan N.F."/>
            <person name="Baker D."/>
            <person name="Gharbi K."/>
            <person name="Hall N."/>
            <person name="Watson M."/>
            <person name="Adriaenssens E.M."/>
            <person name="Foster-Nyarko E."/>
            <person name="Jarju S."/>
            <person name="Secka A."/>
            <person name="Antonio M."/>
            <person name="Oren A."/>
            <person name="Chaudhuri R.R."/>
            <person name="La Ragione R."/>
            <person name="Hildebrand F."/>
            <person name="Pallen M.J."/>
        </authorList>
    </citation>
    <scope>NUCLEOTIDE SEQUENCE</scope>
    <source>
        <strain evidence="2">CHK123-3438</strain>
    </source>
</reference>
<protein>
    <submittedName>
        <fullName evidence="2">Class I SAM-dependent RNA methyltransferase</fullName>
    </submittedName>
</protein>
<dbReference type="InterPro" id="IPR029063">
    <property type="entry name" value="SAM-dependent_MTases_sf"/>
</dbReference>
<evidence type="ECO:0000313" key="2">
    <source>
        <dbReference type="EMBL" id="HIT41598.1"/>
    </source>
</evidence>
<evidence type="ECO:0000259" key="1">
    <source>
        <dbReference type="Pfam" id="PF01170"/>
    </source>
</evidence>
<proteinExistence type="predicted"/>
<dbReference type="PANTHER" id="PTHR47313">
    <property type="entry name" value="RIBOSOMAL RNA LARGE SUBUNIT METHYLTRANSFERASE K/L"/>
    <property type="match status" value="1"/>
</dbReference>
<accession>A0A9D1GI89</accession>
<dbReference type="Pfam" id="PF01170">
    <property type="entry name" value="UPF0020"/>
    <property type="match status" value="1"/>
</dbReference>
<dbReference type="PROSITE" id="PS00092">
    <property type="entry name" value="N6_MTASE"/>
    <property type="match status" value="1"/>
</dbReference>
<dbReference type="AlphaFoldDB" id="A0A9D1GI89"/>
<gene>
    <name evidence="2" type="ORF">IAB60_05770</name>
</gene>
<dbReference type="GO" id="GO:0070043">
    <property type="term" value="F:rRNA (guanine-N7-)-methyltransferase activity"/>
    <property type="evidence" value="ECO:0007669"/>
    <property type="project" value="TreeGrafter"/>
</dbReference>
<dbReference type="EMBL" id="DVKS01000097">
    <property type="protein sequence ID" value="HIT41598.1"/>
    <property type="molecule type" value="Genomic_DNA"/>
</dbReference>
<name>A0A9D1GI89_9FIRM</name>
<dbReference type="InterPro" id="IPR002052">
    <property type="entry name" value="DNA_methylase_N6_adenine_CS"/>
</dbReference>
<evidence type="ECO:0000313" key="3">
    <source>
        <dbReference type="Proteomes" id="UP000886860"/>
    </source>
</evidence>
<dbReference type="Proteomes" id="UP000886860">
    <property type="component" value="Unassembled WGS sequence"/>
</dbReference>
<keyword evidence="2" id="KW-0808">Transferase</keyword>
<dbReference type="Gene3D" id="3.40.50.150">
    <property type="entry name" value="Vaccinia Virus protein VP39"/>
    <property type="match status" value="1"/>
</dbReference>
<keyword evidence="2" id="KW-0489">Methyltransferase</keyword>
<dbReference type="InterPro" id="IPR000241">
    <property type="entry name" value="RlmKL-like_Mtase"/>
</dbReference>
<reference evidence="2" key="1">
    <citation type="submission" date="2020-10" db="EMBL/GenBank/DDBJ databases">
        <authorList>
            <person name="Gilroy R."/>
        </authorList>
    </citation>
    <scope>NUCLEOTIDE SEQUENCE</scope>
    <source>
        <strain evidence="2">CHK123-3438</strain>
    </source>
</reference>
<dbReference type="GO" id="GO:0003676">
    <property type="term" value="F:nucleic acid binding"/>
    <property type="evidence" value="ECO:0007669"/>
    <property type="project" value="InterPro"/>
</dbReference>
<dbReference type="PANTHER" id="PTHR47313:SF1">
    <property type="entry name" value="RIBOSOMAL RNA LARGE SUBUNIT METHYLTRANSFERASE K_L"/>
    <property type="match status" value="1"/>
</dbReference>